<feature type="compositionally biased region" description="Polar residues" evidence="1">
    <location>
        <begin position="322"/>
        <end position="340"/>
    </location>
</feature>
<feature type="compositionally biased region" description="Polar residues" evidence="1">
    <location>
        <begin position="693"/>
        <end position="705"/>
    </location>
</feature>
<proteinExistence type="predicted"/>
<feature type="compositionally biased region" description="Low complexity" evidence="1">
    <location>
        <begin position="939"/>
        <end position="950"/>
    </location>
</feature>
<protein>
    <submittedName>
        <fullName evidence="2">Uncharacterized protein</fullName>
    </submittedName>
</protein>
<feature type="region of interest" description="Disordered" evidence="1">
    <location>
        <begin position="285"/>
        <end position="383"/>
    </location>
</feature>
<feature type="compositionally biased region" description="Low complexity" evidence="1">
    <location>
        <begin position="429"/>
        <end position="447"/>
    </location>
</feature>
<reference evidence="2" key="1">
    <citation type="journal article" date="2020" name="Stud. Mycol.">
        <title>101 Dothideomycetes genomes: a test case for predicting lifestyles and emergence of pathogens.</title>
        <authorList>
            <person name="Haridas S."/>
            <person name="Albert R."/>
            <person name="Binder M."/>
            <person name="Bloem J."/>
            <person name="Labutti K."/>
            <person name="Salamov A."/>
            <person name="Andreopoulos B."/>
            <person name="Baker S."/>
            <person name="Barry K."/>
            <person name="Bills G."/>
            <person name="Bluhm B."/>
            <person name="Cannon C."/>
            <person name="Castanera R."/>
            <person name="Culley D."/>
            <person name="Daum C."/>
            <person name="Ezra D."/>
            <person name="Gonzalez J."/>
            <person name="Henrissat B."/>
            <person name="Kuo A."/>
            <person name="Liang C."/>
            <person name="Lipzen A."/>
            <person name="Lutzoni F."/>
            <person name="Magnuson J."/>
            <person name="Mondo S."/>
            <person name="Nolan M."/>
            <person name="Ohm R."/>
            <person name="Pangilinan J."/>
            <person name="Park H.-J."/>
            <person name="Ramirez L."/>
            <person name="Alfaro M."/>
            <person name="Sun H."/>
            <person name="Tritt A."/>
            <person name="Yoshinaga Y."/>
            <person name="Zwiers L.-H."/>
            <person name="Turgeon B."/>
            <person name="Goodwin S."/>
            <person name="Spatafora J."/>
            <person name="Crous P."/>
            <person name="Grigoriev I."/>
        </authorList>
    </citation>
    <scope>NUCLEOTIDE SEQUENCE</scope>
    <source>
        <strain evidence="2">CBS 690.94</strain>
    </source>
</reference>
<evidence type="ECO:0000313" key="2">
    <source>
        <dbReference type="EMBL" id="KAF2440685.1"/>
    </source>
</evidence>
<feature type="compositionally biased region" description="Polar residues" evidence="1">
    <location>
        <begin position="718"/>
        <end position="728"/>
    </location>
</feature>
<feature type="compositionally biased region" description="Low complexity" evidence="1">
    <location>
        <begin position="1052"/>
        <end position="1062"/>
    </location>
</feature>
<dbReference type="AlphaFoldDB" id="A0A9P4PB19"/>
<feature type="compositionally biased region" description="Low complexity" evidence="1">
    <location>
        <begin position="1021"/>
        <end position="1042"/>
    </location>
</feature>
<feature type="region of interest" description="Disordered" evidence="1">
    <location>
        <begin position="679"/>
        <end position="814"/>
    </location>
</feature>
<feature type="compositionally biased region" description="Polar residues" evidence="1">
    <location>
        <begin position="550"/>
        <end position="559"/>
    </location>
</feature>
<feature type="compositionally biased region" description="Polar residues" evidence="1">
    <location>
        <begin position="1064"/>
        <end position="1077"/>
    </location>
</feature>
<dbReference type="OrthoDB" id="3538943at2759"/>
<evidence type="ECO:0000313" key="3">
    <source>
        <dbReference type="Proteomes" id="UP000799764"/>
    </source>
</evidence>
<feature type="compositionally biased region" description="Basic and acidic residues" evidence="1">
    <location>
        <begin position="9"/>
        <end position="19"/>
    </location>
</feature>
<feature type="compositionally biased region" description="Polar residues" evidence="1">
    <location>
        <begin position="28"/>
        <end position="37"/>
    </location>
</feature>
<gene>
    <name evidence="2" type="ORF">P171DRAFT_476072</name>
</gene>
<feature type="compositionally biased region" description="Polar residues" evidence="1">
    <location>
        <begin position="69"/>
        <end position="79"/>
    </location>
</feature>
<feature type="non-terminal residue" evidence="2">
    <location>
        <position position="1129"/>
    </location>
</feature>
<feature type="region of interest" description="Disordered" evidence="1">
    <location>
        <begin position="69"/>
        <end position="169"/>
    </location>
</feature>
<feature type="region of interest" description="Disordered" evidence="1">
    <location>
        <begin position="939"/>
        <end position="1082"/>
    </location>
</feature>
<feature type="compositionally biased region" description="Polar residues" evidence="1">
    <location>
        <begin position="130"/>
        <end position="139"/>
    </location>
</feature>
<feature type="compositionally biased region" description="Polar residues" evidence="1">
    <location>
        <begin position="348"/>
        <end position="360"/>
    </location>
</feature>
<evidence type="ECO:0000256" key="1">
    <source>
        <dbReference type="SAM" id="MobiDB-lite"/>
    </source>
</evidence>
<comment type="caution">
    <text evidence="2">The sequence shown here is derived from an EMBL/GenBank/DDBJ whole genome shotgun (WGS) entry which is preliminary data.</text>
</comment>
<accession>A0A9P4PB19</accession>
<sequence length="1129" mass="121452">MSPTGSPGEEARNEERHPDTQMAYGTQVVHQSQTPSKTTRHGTEPTHGVTGDNTEMADRLLGLLKQSAAPSKSVLTNEQPGIDVGGVPSGPRAMRENLPSSGHSSVSNIFPSPAAHTDALKAPSTGGFARTSTSRTSNAGLAPPADRMQSTRLPPSYPRDNASDKPTVSVTTNSALEDLEPDWVKDTCRADGCGRVPGPQQKLLSSWQKQRAGTNNRFPHANVPIHLFNAFKQFKLNAASSDSESSDEEGNPASTNHSSAEENVADGGTEDRTDSITHLLAKETDDLADEEDDLTSWSNSPAAESPKAPFRPGPTLPPDSSLPDQSTASQGEPQETSPVQEAQRVAVFQSSGEETTSGPRSSLPLVPDGDDSDGDMEMYLPRGLEDGNLGRIILPAATATDRAAIVLVKETPYPKEKNPASPPNVIFAAQAQQQSSSGTSKDTSSTSIVFGTYHEPSSSTKSVSGDTDAVPLQSIALVSSYNGHEENVEPVDARMEDANDAPPQPSPGFEGERQHANPAVSPSNPLGDLVSSLEPEQPRVEDGIPPLVSPGSSPMSGQRSHSEPESNGIAHAKRKFEHSPSKPTRGPSKRGKFIRYSGFPDKERGVLAELEETRKADFEEFAQRERTASLASNIPDNSAEPGAQPASSQSPQETNRGSKNGFEDLRTRSIIDIDAVERDGLAATGHQDVGIDQTHQQSHGSSPRSTAGEAEPMVPVSGTVNINQSRMPSPTPATELPEDVDMDIDDAEADDSDIETTRIESADADEIISGHAMRGHDGSHHVQGRSRTSDTPSKPAPRAATPKDVRPDMPSSKSEPIFEMFKATYPAYTGDVRHFLGQCKQMEKLDEQDKMVPKWQWDDFIIRNRTDYREYANQCLDNGEDAEPYYRFYKDNIRDTLYTEAIIRSRKTLAAAIGELEGGTAAKATATNVKDTVAKIFKSPSSTRSSRTESFVAKSSTIKPPTARVPITRAPGRSQAAVEGSIPVADIQRKPRQSLPPAFNNKSGVDTSTVQRPSKERPRQSLQASSSRGLSSLPSSNSLHHSTPAKQSNGLPTSHSTSTRRPSVQRTSSGSRVSTEPTGDPYRDFVFAMGRAKSFTGSDSVDSDAQKKWPENLHVRPVAETKRRGYDVL</sequence>
<feature type="region of interest" description="Disordered" evidence="1">
    <location>
        <begin position="429"/>
        <end position="666"/>
    </location>
</feature>
<keyword evidence="3" id="KW-1185">Reference proteome</keyword>
<dbReference type="Proteomes" id="UP000799764">
    <property type="component" value="Unassembled WGS sequence"/>
</dbReference>
<feature type="region of interest" description="Disordered" evidence="1">
    <location>
        <begin position="1"/>
        <end position="53"/>
    </location>
</feature>
<feature type="compositionally biased region" description="Basic and acidic residues" evidence="1">
    <location>
        <begin position="600"/>
        <end position="627"/>
    </location>
</feature>
<feature type="compositionally biased region" description="Acidic residues" evidence="1">
    <location>
        <begin position="736"/>
        <end position="754"/>
    </location>
</feature>
<dbReference type="EMBL" id="MU001507">
    <property type="protein sequence ID" value="KAF2440685.1"/>
    <property type="molecule type" value="Genomic_DNA"/>
</dbReference>
<feature type="compositionally biased region" description="Basic and acidic residues" evidence="1">
    <location>
        <begin position="483"/>
        <end position="497"/>
    </location>
</feature>
<feature type="compositionally biased region" description="Polar residues" evidence="1">
    <location>
        <begin position="455"/>
        <end position="465"/>
    </location>
</feature>
<organism evidence="2 3">
    <name type="scientific">Karstenula rhodostoma CBS 690.94</name>
    <dbReference type="NCBI Taxonomy" id="1392251"/>
    <lineage>
        <taxon>Eukaryota</taxon>
        <taxon>Fungi</taxon>
        <taxon>Dikarya</taxon>
        <taxon>Ascomycota</taxon>
        <taxon>Pezizomycotina</taxon>
        <taxon>Dothideomycetes</taxon>
        <taxon>Pleosporomycetidae</taxon>
        <taxon>Pleosporales</taxon>
        <taxon>Massarineae</taxon>
        <taxon>Didymosphaeriaceae</taxon>
        <taxon>Karstenula</taxon>
    </lineage>
</organism>
<name>A0A9P4PB19_9PLEO</name>
<feature type="compositionally biased region" description="Polar residues" evidence="1">
    <location>
        <begin position="645"/>
        <end position="658"/>
    </location>
</feature>
<feature type="compositionally biased region" description="Polar residues" evidence="1">
    <location>
        <begin position="1000"/>
        <end position="1012"/>
    </location>
</feature>
<feature type="compositionally biased region" description="Polar residues" evidence="1">
    <location>
        <begin position="98"/>
        <end position="110"/>
    </location>
</feature>
<feature type="region of interest" description="Disordered" evidence="1">
    <location>
        <begin position="239"/>
        <end position="272"/>
    </location>
</feature>